<dbReference type="InterPro" id="IPR022735">
    <property type="entry name" value="bMERB_dom"/>
</dbReference>
<dbReference type="GeneTree" id="ENSGT00940000157597"/>
<dbReference type="SMART" id="SM01203">
    <property type="entry name" value="DUF3585"/>
    <property type="match status" value="1"/>
</dbReference>
<feature type="compositionally biased region" description="Basic and acidic residues" evidence="1">
    <location>
        <begin position="707"/>
        <end position="728"/>
    </location>
</feature>
<dbReference type="Ensembl" id="ENSFCTT00005001345.1">
    <property type="protein sequence ID" value="ENSFCTP00005000649.1"/>
    <property type="gene ID" value="ENSFCTG00005000512.1"/>
</dbReference>
<dbReference type="Pfam" id="PF00307">
    <property type="entry name" value="CH"/>
    <property type="match status" value="1"/>
</dbReference>
<dbReference type="InterPro" id="IPR050540">
    <property type="entry name" value="F-actin_Monoox_Mical"/>
</dbReference>
<dbReference type="InterPro" id="IPR036872">
    <property type="entry name" value="CH_dom_sf"/>
</dbReference>
<proteinExistence type="predicted"/>
<evidence type="ECO:0008006" key="7">
    <source>
        <dbReference type="Google" id="ProtNLM"/>
    </source>
</evidence>
<evidence type="ECO:0000259" key="3">
    <source>
        <dbReference type="PROSITE" id="PS51840"/>
    </source>
</evidence>
<feature type="compositionally biased region" description="Basic and acidic residues" evidence="1">
    <location>
        <begin position="1148"/>
        <end position="1170"/>
    </location>
</feature>
<evidence type="ECO:0000259" key="4">
    <source>
        <dbReference type="PROSITE" id="PS51848"/>
    </source>
</evidence>
<reference evidence="5" key="3">
    <citation type="submission" date="2025-09" db="UniProtKB">
        <authorList>
            <consortium name="Ensembl"/>
        </authorList>
    </citation>
    <scope>IDENTIFICATION</scope>
    <source>
        <strain evidence="5">breed Abyssinian</strain>
    </source>
</reference>
<evidence type="ECO:0000313" key="5">
    <source>
        <dbReference type="Ensembl" id="ENSFCTP00005000649.1"/>
    </source>
</evidence>
<feature type="region of interest" description="Disordered" evidence="1">
    <location>
        <begin position="705"/>
        <end position="781"/>
    </location>
</feature>
<protein>
    <recommendedName>
        <fullName evidence="7">EH domain binding protein 1</fullName>
    </recommendedName>
</protein>
<dbReference type="InterPro" id="IPR001715">
    <property type="entry name" value="CH_dom"/>
</dbReference>
<dbReference type="PROSITE" id="PS51848">
    <property type="entry name" value="BMERB"/>
    <property type="match status" value="1"/>
</dbReference>
<gene>
    <name evidence="5" type="primary">EHBP1</name>
</gene>
<evidence type="ECO:0000259" key="2">
    <source>
        <dbReference type="PROSITE" id="PS50021"/>
    </source>
</evidence>
<organism evidence="5 6">
    <name type="scientific">Felis catus</name>
    <name type="common">Cat</name>
    <name type="synonym">Felis silvestris catus</name>
    <dbReference type="NCBI Taxonomy" id="9685"/>
    <lineage>
        <taxon>Eukaryota</taxon>
        <taxon>Metazoa</taxon>
        <taxon>Chordata</taxon>
        <taxon>Craniata</taxon>
        <taxon>Vertebrata</taxon>
        <taxon>Euteleostomi</taxon>
        <taxon>Mammalia</taxon>
        <taxon>Eutheria</taxon>
        <taxon>Laurasiatheria</taxon>
        <taxon>Carnivora</taxon>
        <taxon>Feliformia</taxon>
        <taxon>Felidae</taxon>
        <taxon>Felinae</taxon>
        <taxon>Felis</taxon>
    </lineage>
</organism>
<feature type="compositionally biased region" description="Basic and acidic residues" evidence="1">
    <location>
        <begin position="600"/>
        <end position="610"/>
    </location>
</feature>
<dbReference type="PANTHER" id="PTHR23167:SF43">
    <property type="entry name" value="EH DOMAIN-BINDING PROTEIN 1"/>
    <property type="match status" value="1"/>
</dbReference>
<dbReference type="CDD" id="cd21254">
    <property type="entry name" value="CH_EHBP1"/>
    <property type="match status" value="1"/>
</dbReference>
<evidence type="ECO:0000256" key="1">
    <source>
        <dbReference type="SAM" id="MobiDB-lite"/>
    </source>
</evidence>
<dbReference type="Pfam" id="PF12130">
    <property type="entry name" value="bMERB_dom"/>
    <property type="match status" value="1"/>
</dbReference>
<reference evidence="5" key="2">
    <citation type="submission" date="2025-08" db="UniProtKB">
        <authorList>
            <consortium name="Ensembl"/>
        </authorList>
    </citation>
    <scope>IDENTIFICATION</scope>
    <source>
        <strain evidence="5">breed Abyssinian</strain>
    </source>
</reference>
<accession>A0ABI7VUW7</accession>
<feature type="region of interest" description="Disordered" evidence="1">
    <location>
        <begin position="396"/>
        <end position="415"/>
    </location>
</feature>
<feature type="region of interest" description="Disordered" evidence="1">
    <location>
        <begin position="242"/>
        <end position="388"/>
    </location>
</feature>
<feature type="region of interest" description="Disordered" evidence="1">
    <location>
        <begin position="813"/>
        <end position="840"/>
    </location>
</feature>
<dbReference type="PROSITE" id="PS50021">
    <property type="entry name" value="CH"/>
    <property type="match status" value="1"/>
</dbReference>
<dbReference type="SUPFAM" id="SSF47576">
    <property type="entry name" value="Calponin-homology domain, CH-domain"/>
    <property type="match status" value="1"/>
</dbReference>
<feature type="region of interest" description="Disordered" evidence="1">
    <location>
        <begin position="1137"/>
        <end position="1170"/>
    </location>
</feature>
<dbReference type="Gene3D" id="1.10.418.10">
    <property type="entry name" value="Calponin-like domain"/>
    <property type="match status" value="1"/>
</dbReference>
<feature type="domain" description="BMERB" evidence="4">
    <location>
        <begin position="995"/>
        <end position="1151"/>
    </location>
</feature>
<dbReference type="Pfam" id="PF10358">
    <property type="entry name" value="NT-C2"/>
    <property type="match status" value="1"/>
</dbReference>
<feature type="domain" description="Calponin-homology (CH)" evidence="2">
    <location>
        <begin position="418"/>
        <end position="523"/>
    </location>
</feature>
<dbReference type="Proteomes" id="UP000823872">
    <property type="component" value="Chromosome A3"/>
</dbReference>
<reference evidence="5 6" key="1">
    <citation type="submission" date="2021-02" db="EMBL/GenBank/DDBJ databases">
        <title>Safari Cat Assemblies.</title>
        <authorList>
            <person name="Bredemeyer K.R."/>
            <person name="Murphy W.J."/>
        </authorList>
    </citation>
    <scope>NUCLEOTIDE SEQUENCE [LARGE SCALE GENOMIC DNA]</scope>
</reference>
<feature type="region of interest" description="Disordered" evidence="1">
    <location>
        <begin position="965"/>
        <end position="1004"/>
    </location>
</feature>
<feature type="compositionally biased region" description="Polar residues" evidence="1">
    <location>
        <begin position="276"/>
        <end position="293"/>
    </location>
</feature>
<dbReference type="SMART" id="SM00033">
    <property type="entry name" value="CH"/>
    <property type="match status" value="1"/>
</dbReference>
<feature type="region of interest" description="Disordered" evidence="1">
    <location>
        <begin position="591"/>
        <end position="645"/>
    </location>
</feature>
<feature type="compositionally biased region" description="Basic and acidic residues" evidence="1">
    <location>
        <begin position="765"/>
        <end position="778"/>
    </location>
</feature>
<dbReference type="InterPro" id="IPR019448">
    <property type="entry name" value="NT-C2"/>
</dbReference>
<feature type="compositionally biased region" description="Polar residues" evidence="1">
    <location>
        <begin position="629"/>
        <end position="641"/>
    </location>
</feature>
<evidence type="ECO:0000313" key="6">
    <source>
        <dbReference type="Proteomes" id="UP000823872"/>
    </source>
</evidence>
<dbReference type="PROSITE" id="PS51840">
    <property type="entry name" value="C2_NT"/>
    <property type="match status" value="1"/>
</dbReference>
<name>A0ABI7VUW7_FELCA</name>
<keyword evidence="6" id="KW-1185">Reference proteome</keyword>
<dbReference type="PANTHER" id="PTHR23167">
    <property type="entry name" value="CALPONIN HOMOLOGY DOMAIN-CONTAINING PROTEIN DDB_G0272472-RELATED"/>
    <property type="match status" value="1"/>
</dbReference>
<sequence length="1170" mass="133261">MLLCLYQPRQPDKLVVVWTRRSRRKSSKAHSWQPGIKNPYRGVVVWPVPENIEITVTLFKDPHAEEFEDKEWTFVIENESPSGRRKALATSSINMKQYASPMPTQTDVKLKFKPLSKKVVSATLQFSLSCIFLREGKATDEDMQSLASLMSMKQADIGNLDDFEEDNEEDDENRVNQEEKAAKITEIVNQLNALSSLDEDQDDCIKQANMPSAKSASSSEELINKLNFLDEAEKDLATVNLNPFGDPDVAELNPFGDPDSEEPVTETASPKKTEESFYNNSYNPFKEVQTPQHLNPFDEPETFVTIKDSPPQSTKRKNVRPVDMSKYLYADSSKTEEEELDESNPFYEPKPALPPNNLVNPIQELETERRVKRKAPAPPALSPKIGGVNENTVISAGRDLSTSPKPSPIPSPVLGRKPNASQSLLVWCKEVTKNYRGVKITNFTTSWRNGLSFCAILHHFRPDLIDYKSLNPQDIKENNKKAYDGFASIGISRLLEPSDMVLLAIPDKLTVMTYLYQIRAHFSGQELNVVQIEENSSKSTYKVGNYETDTNSSVDQEKFYAELSDLKREPEIQQPTSGAVDFLSQDDSVFVNDSGVGESESEHQTPDDHLSPSTSSPYCRRTKSDTEPQKSQQSSGRTSGSDDPGICYNTDSIHAQVLLGKKRLLKAETLELSDLYVSDKKKDVSPPFICEETEEQKLQTLDISNNLEKEKLENSRPLECRSDPESPIKKPSLSPTSKLGYSYNRDADLTKKKRTSLRQTESDPDADRTTFNHADHSTKTVQHRMLSRQEELKERARVLLEQARRDAALKAGNKQNTNAATPLCNRQLSDQQDEERRRQLRERARQLIAEARSGVKMSELPSYGEMAAEKLKERSKASGEQNTKLVDLKLKKLLEAQPQVANSLSSAAQKAITESSEQDIKNGTEDLRTERLQKATERFRNPVVFSKDSTVRKTQLQSFSQYVENRPEMKRQRSIQEDTKKGNEEKTAITETQRKPSEDEVLNKGFKDTSQYVVGELAALENEQKQIDTRAALVEKRLRYLMDTGRNTEEEEAMMQEWFMLVNKKNALIRRMNQLSLLEKEHDLERRYELLNRELRAMLAIEDWQKTEAQKRREQLLLDELVALVNKRDALVRDLDAQEKQAEEEDEHLERTLEQNKGKMAKKEEKCVLQ</sequence>
<feature type="domain" description="C2 NT-type" evidence="3">
    <location>
        <begin position="1"/>
        <end position="132"/>
    </location>
</feature>